<dbReference type="STRING" id="445932.Emin_0263"/>
<evidence type="ECO:0000256" key="1">
    <source>
        <dbReference type="SAM" id="MobiDB-lite"/>
    </source>
</evidence>
<sequence length="145" mass="16403">MKKLIPVLSVCCIFLIAACSSSNKKNENKMLFIEEGEYEASLNESTQNERRGARLMHESNYLFRLIPQSTYFFDEKNMPLDDVTKSASDYKAGRLWTRPKRYMPGEYKTDSSSSDSSSSSTATAADDESSYSSALADEYFNEDGY</sequence>
<evidence type="ECO:0000313" key="2">
    <source>
        <dbReference type="EMBL" id="ACC97825.1"/>
    </source>
</evidence>
<feature type="region of interest" description="Disordered" evidence="1">
    <location>
        <begin position="102"/>
        <end position="145"/>
    </location>
</feature>
<evidence type="ECO:0008006" key="4">
    <source>
        <dbReference type="Google" id="ProtNLM"/>
    </source>
</evidence>
<dbReference type="PROSITE" id="PS51257">
    <property type="entry name" value="PROKAR_LIPOPROTEIN"/>
    <property type="match status" value="1"/>
</dbReference>
<accession>B2KB66</accession>
<proteinExistence type="predicted"/>
<dbReference type="EMBL" id="CP001055">
    <property type="protein sequence ID" value="ACC97825.1"/>
    <property type="molecule type" value="Genomic_DNA"/>
</dbReference>
<dbReference type="AlphaFoldDB" id="B2KB66"/>
<dbReference type="HOGENOM" id="CLU_1783823_0_0_0"/>
<dbReference type="KEGG" id="emi:Emin_0263"/>
<protein>
    <recommendedName>
        <fullName evidence="4">Lipoprotein</fullName>
    </recommendedName>
</protein>
<feature type="compositionally biased region" description="Low complexity" evidence="1">
    <location>
        <begin position="110"/>
        <end position="137"/>
    </location>
</feature>
<keyword evidence="3" id="KW-1185">Reference proteome</keyword>
<reference evidence="2 3" key="1">
    <citation type="journal article" date="2009" name="Appl. Environ. Microbiol.">
        <title>Genomic analysis of 'Elusimicrobium minutum,' the first cultivated representative of the phylum 'Elusimicrobia' (formerly termite group 1).</title>
        <authorList>
            <person name="Herlemann D.P.R."/>
            <person name="Geissinger O."/>
            <person name="Ikeda-Ohtsubo W."/>
            <person name="Kunin V."/>
            <person name="Sun H."/>
            <person name="Lapidus A."/>
            <person name="Hugenholtz P."/>
            <person name="Brune A."/>
        </authorList>
    </citation>
    <scope>NUCLEOTIDE SEQUENCE [LARGE SCALE GENOMIC DNA]</scope>
    <source>
        <strain evidence="2 3">Pei191</strain>
    </source>
</reference>
<name>B2KB66_ELUMP</name>
<gene>
    <name evidence="2" type="ordered locus">Emin_0263</name>
</gene>
<evidence type="ECO:0000313" key="3">
    <source>
        <dbReference type="Proteomes" id="UP000001029"/>
    </source>
</evidence>
<dbReference type="RefSeq" id="WP_012414440.1">
    <property type="nucleotide sequence ID" value="NC_010644.1"/>
</dbReference>
<dbReference type="Proteomes" id="UP000001029">
    <property type="component" value="Chromosome"/>
</dbReference>
<organism evidence="2 3">
    <name type="scientific">Elusimicrobium minutum (strain Pei191)</name>
    <dbReference type="NCBI Taxonomy" id="445932"/>
    <lineage>
        <taxon>Bacteria</taxon>
        <taxon>Pseudomonadati</taxon>
        <taxon>Elusimicrobiota</taxon>
        <taxon>Elusimicrobia</taxon>
        <taxon>Elusimicrobiales</taxon>
        <taxon>Elusimicrobiaceae</taxon>
        <taxon>Elusimicrobium</taxon>
    </lineage>
</organism>